<reference evidence="3 4" key="1">
    <citation type="submission" date="2019-10" db="EMBL/GenBank/DDBJ databases">
        <title>Genome Sequences from Six Type Strain Members of the Archaeal Family Sulfolobaceae: Acidianus ambivalens, Acidianus infernus, Metallosphaera prunae, Stygiolobus azoricus, Sulfolobus metallicus, and Sulfurisphaera ohwakuensis.</title>
        <authorList>
            <person name="Counts J.A."/>
            <person name="Kelly R.M."/>
        </authorList>
    </citation>
    <scope>NUCLEOTIDE SEQUENCE [LARGE SCALE GENOMIC DNA]</scope>
    <source>
        <strain evidence="3 4">FC6</strain>
    </source>
</reference>
<dbReference type="AlphaFoldDB" id="A0A650CLJ6"/>
<keyword evidence="4" id="KW-1185">Reference proteome</keyword>
<evidence type="ECO:0000313" key="4">
    <source>
        <dbReference type="Proteomes" id="UP000423396"/>
    </source>
</evidence>
<feature type="domain" description="Glycosyl transferase family 1" evidence="2">
    <location>
        <begin position="167"/>
        <end position="323"/>
    </location>
</feature>
<evidence type="ECO:0000259" key="2">
    <source>
        <dbReference type="Pfam" id="PF00534"/>
    </source>
</evidence>
<dbReference type="RefSeq" id="WP_156004862.1">
    <property type="nucleotide sequence ID" value="NZ_CP045483.1"/>
</dbReference>
<sequence length="351" mass="40517">MKLLFVNHRDIFHPQAGGAEQVIYEVGKRLVKKGIEVYWMSENKGTAEEEIDGIKLIRKGNSLTLHYYSLKEVKKYDVVIDSVAHAVPFFSYKVNERSIGLIHHVHQDVVDFELNPLLSHVVKFLEKRVKNYPRLISVSNTTKEELVKRFGINENVIKVIYNGIDHEKFTPGEKSEYPLILWIGRLKKYKNPLDAIKIYKKLSNKRAVLIMVGSGEMEKEIKDVIAGEKNIFFLGKVDEKKKIELYQKAWVVLSTSFIEGWGMTVVEANSCGTPAVAYSTGSMPEIIREGVNGFLVNYKDYNKAAEAINYLIEDENLMRYLSKLSYESSLKYDWNKTSEEYYKYIWETVAD</sequence>
<organism evidence="3 4">
    <name type="scientific">Stygiolobus azoricus</name>
    <dbReference type="NCBI Taxonomy" id="41675"/>
    <lineage>
        <taxon>Archaea</taxon>
        <taxon>Thermoproteota</taxon>
        <taxon>Thermoprotei</taxon>
        <taxon>Sulfolobales</taxon>
        <taxon>Sulfolobaceae</taxon>
        <taxon>Stygiolobus</taxon>
    </lineage>
</organism>
<dbReference type="GeneID" id="42797563"/>
<evidence type="ECO:0000256" key="1">
    <source>
        <dbReference type="ARBA" id="ARBA00022679"/>
    </source>
</evidence>
<dbReference type="EMBL" id="CP045483">
    <property type="protein sequence ID" value="QGR18669.1"/>
    <property type="molecule type" value="Genomic_DNA"/>
</dbReference>
<dbReference type="KEGG" id="sazo:D1868_00755"/>
<proteinExistence type="predicted"/>
<evidence type="ECO:0000313" key="3">
    <source>
        <dbReference type="EMBL" id="QGR18669.1"/>
    </source>
</evidence>
<dbReference type="Pfam" id="PF00534">
    <property type="entry name" value="Glycos_transf_1"/>
    <property type="match status" value="1"/>
</dbReference>
<dbReference type="SUPFAM" id="SSF53756">
    <property type="entry name" value="UDP-Glycosyltransferase/glycogen phosphorylase"/>
    <property type="match status" value="1"/>
</dbReference>
<dbReference type="PANTHER" id="PTHR46401:SF2">
    <property type="entry name" value="GLYCOSYLTRANSFERASE WBBK-RELATED"/>
    <property type="match status" value="1"/>
</dbReference>
<accession>A0A650CLJ6</accession>
<dbReference type="Gene3D" id="3.40.50.2000">
    <property type="entry name" value="Glycogen Phosphorylase B"/>
    <property type="match status" value="2"/>
</dbReference>
<dbReference type="OrthoDB" id="132546at2157"/>
<dbReference type="GO" id="GO:0016757">
    <property type="term" value="F:glycosyltransferase activity"/>
    <property type="evidence" value="ECO:0007669"/>
    <property type="project" value="InterPro"/>
</dbReference>
<keyword evidence="1 3" id="KW-0808">Transferase</keyword>
<name>A0A650CLJ6_9CREN</name>
<dbReference type="InterPro" id="IPR001296">
    <property type="entry name" value="Glyco_trans_1"/>
</dbReference>
<gene>
    <name evidence="3" type="ORF">D1868_00755</name>
</gene>
<dbReference type="PANTHER" id="PTHR46401">
    <property type="entry name" value="GLYCOSYLTRANSFERASE WBBK-RELATED"/>
    <property type="match status" value="1"/>
</dbReference>
<dbReference type="Proteomes" id="UP000423396">
    <property type="component" value="Chromosome"/>
</dbReference>
<protein>
    <submittedName>
        <fullName evidence="3">Glycosyltransferase</fullName>
    </submittedName>
</protein>
<dbReference type="CDD" id="cd03801">
    <property type="entry name" value="GT4_PimA-like"/>
    <property type="match status" value="1"/>
</dbReference>